<organism evidence="7 8">
    <name type="scientific">Pseudomethylobacillus aquaticus</name>
    <dbReference type="NCBI Taxonomy" id="2676064"/>
    <lineage>
        <taxon>Bacteria</taxon>
        <taxon>Pseudomonadati</taxon>
        <taxon>Pseudomonadota</taxon>
        <taxon>Betaproteobacteria</taxon>
        <taxon>Nitrosomonadales</taxon>
        <taxon>Methylophilaceae</taxon>
        <taxon>Pseudomethylobacillus</taxon>
    </lineage>
</organism>
<evidence type="ECO:0000256" key="2">
    <source>
        <dbReference type="SAM" id="Phobius"/>
    </source>
</evidence>
<dbReference type="Proteomes" id="UP000275137">
    <property type="component" value="Unassembled WGS sequence"/>
</dbReference>
<dbReference type="InterPro" id="IPR001633">
    <property type="entry name" value="EAL_dom"/>
</dbReference>
<dbReference type="SUPFAM" id="SSF55073">
    <property type="entry name" value="Nucleotide cyclase"/>
    <property type="match status" value="1"/>
</dbReference>
<dbReference type="PROSITE" id="PS50883">
    <property type="entry name" value="EAL"/>
    <property type="match status" value="1"/>
</dbReference>
<dbReference type="Pfam" id="PF00563">
    <property type="entry name" value="EAL"/>
    <property type="match status" value="1"/>
</dbReference>
<comment type="catalytic activity">
    <reaction evidence="1">
        <text>3',3'-c-di-GMP + H2O = 5'-phosphoguanylyl(3'-&gt;5')guanosine + H(+)</text>
        <dbReference type="Rhea" id="RHEA:24902"/>
        <dbReference type="ChEBI" id="CHEBI:15377"/>
        <dbReference type="ChEBI" id="CHEBI:15378"/>
        <dbReference type="ChEBI" id="CHEBI:58754"/>
        <dbReference type="ChEBI" id="CHEBI:58805"/>
        <dbReference type="EC" id="3.1.4.52"/>
    </reaction>
    <physiologicalReaction direction="left-to-right" evidence="1">
        <dbReference type="Rhea" id="RHEA:24903"/>
    </physiologicalReaction>
</comment>
<dbReference type="PANTHER" id="PTHR44757">
    <property type="entry name" value="DIGUANYLATE CYCLASE DGCP"/>
    <property type="match status" value="1"/>
</dbReference>
<gene>
    <name evidence="7" type="ORF">ED236_02260</name>
</gene>
<dbReference type="InterPro" id="IPR029787">
    <property type="entry name" value="Nucleotide_cyclase"/>
</dbReference>
<evidence type="ECO:0000259" key="5">
    <source>
        <dbReference type="PROSITE" id="PS50883"/>
    </source>
</evidence>
<dbReference type="FunFam" id="3.30.70.270:FF:000001">
    <property type="entry name" value="Diguanylate cyclase domain protein"/>
    <property type="match status" value="1"/>
</dbReference>
<dbReference type="SMART" id="SM00086">
    <property type="entry name" value="PAC"/>
    <property type="match status" value="3"/>
</dbReference>
<dbReference type="InterPro" id="IPR043128">
    <property type="entry name" value="Rev_trsase/Diguanyl_cyclase"/>
</dbReference>
<dbReference type="InterPro" id="IPR000160">
    <property type="entry name" value="GGDEF_dom"/>
</dbReference>
<dbReference type="SMART" id="SM00052">
    <property type="entry name" value="EAL"/>
    <property type="match status" value="1"/>
</dbReference>
<evidence type="ECO:0000259" key="3">
    <source>
        <dbReference type="PROSITE" id="PS50112"/>
    </source>
</evidence>
<feature type="domain" description="PAC" evidence="4">
    <location>
        <begin position="731"/>
        <end position="783"/>
    </location>
</feature>
<dbReference type="PANTHER" id="PTHR44757:SF2">
    <property type="entry name" value="BIOFILM ARCHITECTURE MAINTENANCE PROTEIN MBAA"/>
    <property type="match status" value="1"/>
</dbReference>
<feature type="transmembrane region" description="Helical" evidence="2">
    <location>
        <begin position="365"/>
        <end position="387"/>
    </location>
</feature>
<dbReference type="CDD" id="cd00130">
    <property type="entry name" value="PAS"/>
    <property type="match status" value="3"/>
</dbReference>
<feature type="transmembrane region" description="Helical" evidence="2">
    <location>
        <begin position="21"/>
        <end position="39"/>
    </location>
</feature>
<dbReference type="InterPro" id="IPR000700">
    <property type="entry name" value="PAS-assoc_C"/>
</dbReference>
<dbReference type="AlphaFoldDB" id="A0A3N0V6B4"/>
<dbReference type="PROSITE" id="PS50887">
    <property type="entry name" value="GGDEF"/>
    <property type="match status" value="1"/>
</dbReference>
<dbReference type="InterPro" id="IPR013655">
    <property type="entry name" value="PAS_fold_3"/>
</dbReference>
<feature type="domain" description="PAS" evidence="3">
    <location>
        <begin position="433"/>
        <end position="461"/>
    </location>
</feature>
<dbReference type="Pfam" id="PF08447">
    <property type="entry name" value="PAS_3"/>
    <property type="match status" value="2"/>
</dbReference>
<keyword evidence="2" id="KW-0812">Transmembrane</keyword>
<dbReference type="SMART" id="SM00091">
    <property type="entry name" value="PAS"/>
    <property type="match status" value="3"/>
</dbReference>
<dbReference type="InterPro" id="IPR035965">
    <property type="entry name" value="PAS-like_dom_sf"/>
</dbReference>
<dbReference type="PROSITE" id="PS50113">
    <property type="entry name" value="PAC"/>
    <property type="match status" value="3"/>
</dbReference>
<feature type="domain" description="PAC" evidence="4">
    <location>
        <begin position="609"/>
        <end position="661"/>
    </location>
</feature>
<dbReference type="InterPro" id="IPR035919">
    <property type="entry name" value="EAL_sf"/>
</dbReference>
<feature type="domain" description="GGDEF" evidence="6">
    <location>
        <begin position="815"/>
        <end position="949"/>
    </location>
</feature>
<evidence type="ECO:0000313" key="7">
    <source>
        <dbReference type="EMBL" id="ROH88309.1"/>
    </source>
</evidence>
<dbReference type="Gene3D" id="3.30.70.270">
    <property type="match status" value="1"/>
</dbReference>
<dbReference type="Gene3D" id="3.20.20.450">
    <property type="entry name" value="EAL domain"/>
    <property type="match status" value="1"/>
</dbReference>
<keyword evidence="8" id="KW-1185">Reference proteome</keyword>
<dbReference type="InterPro" id="IPR001610">
    <property type="entry name" value="PAC"/>
</dbReference>
<feature type="domain" description="EAL" evidence="5">
    <location>
        <begin position="958"/>
        <end position="1212"/>
    </location>
</feature>
<evidence type="ECO:0000259" key="4">
    <source>
        <dbReference type="PROSITE" id="PS50113"/>
    </source>
</evidence>
<feature type="transmembrane region" description="Helical" evidence="2">
    <location>
        <begin position="92"/>
        <end position="114"/>
    </location>
</feature>
<dbReference type="CDD" id="cd01949">
    <property type="entry name" value="GGDEF"/>
    <property type="match status" value="1"/>
</dbReference>
<name>A0A3N0V6B4_9PROT</name>
<feature type="domain" description="PAS" evidence="3">
    <location>
        <begin position="658"/>
        <end position="702"/>
    </location>
</feature>
<dbReference type="EMBL" id="RJVP01000001">
    <property type="protein sequence ID" value="ROH88309.1"/>
    <property type="molecule type" value="Genomic_DNA"/>
</dbReference>
<dbReference type="NCBIfam" id="TIGR00229">
    <property type="entry name" value="sensory_box"/>
    <property type="match status" value="3"/>
</dbReference>
<dbReference type="Gene3D" id="3.30.450.20">
    <property type="entry name" value="PAS domain"/>
    <property type="match status" value="3"/>
</dbReference>
<dbReference type="Pfam" id="PF00990">
    <property type="entry name" value="GGDEF"/>
    <property type="match status" value="1"/>
</dbReference>
<dbReference type="RefSeq" id="WP_123236300.1">
    <property type="nucleotide sequence ID" value="NZ_RJVP01000001.1"/>
</dbReference>
<sequence length="1223" mass="137934">MKLRNITFGSRQPASPMRLSLLYALLGAVWILINDRLLTSSTDAVAAIDPINILLGLILIAVNSGVLYLLLKTRNDNTKLPPHKATTSTQSPTPFLLAVFVSLLLVAPMFNFGINHIYAAKVEKDAYSDLRLIAEIRSLQLARWVDATRAELESQSNQRYLLQFLANGQSTGNAEQQLDSLLRQYDFSSLSLLDAQGRTLLLRGNKTRKTEVQEALFKEVQRNGKFSRSDFYLLPDGQIQLDLMLPLHNSDQTLLGYLRISTAPHKSILQQVLQWPNVNSSAEALLVKSDGTREQVVHAGQDEIAHALTRPAMTISPYDNTRYPARGYDYHGNFVLAAHKPIEKSSWHIVAQIDKQEVMAPLQALMQFSGVVLMVISIISFFLLLIWRQQRRAYELELMAQSGERDRLLKRFYDLPFFGMAISEPNSKRWIQVNDRLCEILGYERDELLTLSWDDITHPDDIAIDQDYFNQMLIGILDRYGREKRYRRKDGLYIDVKLEVNCLRNADHQVEVVLTTMDDITEAKRAADALRDSEQRLALAFKASRDAWWDVDLITGRPRYSELWASMLGYQPVELPDDPNYWQIITHPEDLPQALQVVSAALNSQESGYQVELRLQHRDGHYVPVMMRGFIVRDPEGTPTRITGANTDLTARKAGEESMRMTTVVFENTREGILVTDADQRIVKINRAFSEISGYSAEEAIGLKPSLVSSGRHGRDFYSQMWHSLNTLGHWQGEIWNRRKNGEIHPELLSITAIKDGTGRVTNYVSIFADISSIKESEAKLEFLAHHDPLTGLPNRLMLISRLNHEIEIAKRNNTLIALMMLDLDRFKNVNDSFGHPAGDALLQQVAERLTARLRSVDTVTRLGGDEFTIVLGGINQPEDAARVAMDIISMIEAPWKLANNIEVRIGASIGISLYPGHGGDAMELLQHADAALYQAKAAGRGCMRFFSESLTKAARERFDIEARLRNALKQNELMVYYQPKVDINTRRIVGAEALVRWQDPKDGLIMPLRFIGIAEETGLVGAIGEFVLRQACRDGRQWLDAGLPPLSIAVNLSTHQLHHSDMLAYVDKVYAETGFPLELLEFELTESVLMQRESEVINTLNKLRSKGISLAIDDFGTGYSSLSYLKSFPLDVLKIDRSFIEDIEKDEDDRAITATIIGMAHTLGMHVVAEGVETKEQLAFLRDHKCDMYQGYLYSPPVPVAQFVEMMRASLASEAVNLEQTG</sequence>
<dbReference type="FunFam" id="3.20.20.450:FF:000001">
    <property type="entry name" value="Cyclic di-GMP phosphodiesterase yahA"/>
    <property type="match status" value="1"/>
</dbReference>
<accession>A0A3N0V6B4</accession>
<evidence type="ECO:0000259" key="6">
    <source>
        <dbReference type="PROSITE" id="PS50887"/>
    </source>
</evidence>
<proteinExistence type="predicted"/>
<evidence type="ECO:0000313" key="8">
    <source>
        <dbReference type="Proteomes" id="UP000275137"/>
    </source>
</evidence>
<dbReference type="SUPFAM" id="SSF141868">
    <property type="entry name" value="EAL domain-like"/>
    <property type="match status" value="1"/>
</dbReference>
<dbReference type="PROSITE" id="PS50112">
    <property type="entry name" value="PAS"/>
    <property type="match status" value="2"/>
</dbReference>
<feature type="transmembrane region" description="Helical" evidence="2">
    <location>
        <begin position="51"/>
        <end position="71"/>
    </location>
</feature>
<protein>
    <submittedName>
        <fullName evidence="7">EAL domain-containing protein</fullName>
    </submittedName>
</protein>
<dbReference type="CDD" id="cd01948">
    <property type="entry name" value="EAL"/>
    <property type="match status" value="1"/>
</dbReference>
<dbReference type="GO" id="GO:0071732">
    <property type="term" value="P:cellular response to nitric oxide"/>
    <property type="evidence" value="ECO:0007669"/>
    <property type="project" value="UniProtKB-ARBA"/>
</dbReference>
<dbReference type="Pfam" id="PF13426">
    <property type="entry name" value="PAS_9"/>
    <property type="match status" value="1"/>
</dbReference>
<dbReference type="GO" id="GO:0071111">
    <property type="term" value="F:cyclic-guanylate-specific phosphodiesterase activity"/>
    <property type="evidence" value="ECO:0007669"/>
    <property type="project" value="UniProtKB-EC"/>
</dbReference>
<dbReference type="InterPro" id="IPR052155">
    <property type="entry name" value="Biofilm_reg_signaling"/>
</dbReference>
<keyword evidence="2" id="KW-1133">Transmembrane helix</keyword>
<keyword evidence="2" id="KW-0472">Membrane</keyword>
<evidence type="ECO:0000256" key="1">
    <source>
        <dbReference type="ARBA" id="ARBA00051114"/>
    </source>
</evidence>
<feature type="domain" description="PAC" evidence="4">
    <location>
        <begin position="480"/>
        <end position="532"/>
    </location>
</feature>
<reference evidence="7 8" key="1">
    <citation type="submission" date="2018-10" db="EMBL/GenBank/DDBJ databases">
        <authorList>
            <person name="Chen W.-M."/>
        </authorList>
    </citation>
    <scope>NUCLEOTIDE SEQUENCE [LARGE SCALE GENOMIC DNA]</scope>
    <source>
        <strain evidence="7 8">H-5</strain>
    </source>
</reference>
<comment type="caution">
    <text evidence="7">The sequence shown here is derived from an EMBL/GenBank/DDBJ whole genome shotgun (WGS) entry which is preliminary data.</text>
</comment>
<dbReference type="NCBIfam" id="TIGR00254">
    <property type="entry name" value="GGDEF"/>
    <property type="match status" value="1"/>
</dbReference>
<dbReference type="InterPro" id="IPR000014">
    <property type="entry name" value="PAS"/>
</dbReference>
<dbReference type="SUPFAM" id="SSF55785">
    <property type="entry name" value="PYP-like sensor domain (PAS domain)"/>
    <property type="match status" value="3"/>
</dbReference>
<dbReference type="SMART" id="SM00267">
    <property type="entry name" value="GGDEF"/>
    <property type="match status" value="1"/>
</dbReference>